<dbReference type="Proteomes" id="UP001057402">
    <property type="component" value="Chromosome 6"/>
</dbReference>
<gene>
    <name evidence="1" type="ORF">MLD38_021038</name>
</gene>
<sequence>MGGFLATTDLPHGGEGTVSLARPTMRLQRSLRLVGSLSSGEVSTSGARRFDPSESVERGKTIVDLGNGSEVLHVPRFIPTELSWKWFDYLDRNIPWSRPTLRIFDRDSIQPRDSCYVADEGLPKISYSGHTPHAYSWNDYPPLRDILDVVHRALPGSSFNSLVLNRYGGGNDHVSWHSDEEVVYGPTPDIASVTFGCEREFLLKKKAPGASKGSCNEPARKRAKSDFVPEQHSFTLKHGSLLVMRGYTQRDWVHSVPKRAKAMSTRINLTFRCVLL</sequence>
<keyword evidence="2" id="KW-1185">Reference proteome</keyword>
<proteinExistence type="predicted"/>
<organism evidence="1 2">
    <name type="scientific">Melastoma candidum</name>
    <dbReference type="NCBI Taxonomy" id="119954"/>
    <lineage>
        <taxon>Eukaryota</taxon>
        <taxon>Viridiplantae</taxon>
        <taxon>Streptophyta</taxon>
        <taxon>Embryophyta</taxon>
        <taxon>Tracheophyta</taxon>
        <taxon>Spermatophyta</taxon>
        <taxon>Magnoliopsida</taxon>
        <taxon>eudicotyledons</taxon>
        <taxon>Gunneridae</taxon>
        <taxon>Pentapetalae</taxon>
        <taxon>rosids</taxon>
        <taxon>malvids</taxon>
        <taxon>Myrtales</taxon>
        <taxon>Melastomataceae</taxon>
        <taxon>Melastomatoideae</taxon>
        <taxon>Melastomateae</taxon>
        <taxon>Melastoma</taxon>
    </lineage>
</organism>
<name>A0ACB9QI87_9MYRT</name>
<evidence type="ECO:0000313" key="1">
    <source>
        <dbReference type="EMBL" id="KAI4365015.1"/>
    </source>
</evidence>
<comment type="caution">
    <text evidence="1">The sequence shown here is derived from an EMBL/GenBank/DDBJ whole genome shotgun (WGS) entry which is preliminary data.</text>
</comment>
<dbReference type="EMBL" id="CM042885">
    <property type="protein sequence ID" value="KAI4365015.1"/>
    <property type="molecule type" value="Genomic_DNA"/>
</dbReference>
<evidence type="ECO:0000313" key="2">
    <source>
        <dbReference type="Proteomes" id="UP001057402"/>
    </source>
</evidence>
<reference evidence="2" key="1">
    <citation type="journal article" date="2023" name="Front. Plant Sci.">
        <title>Chromosomal-level genome assembly of Melastoma candidum provides insights into trichome evolution.</title>
        <authorList>
            <person name="Zhong Y."/>
            <person name="Wu W."/>
            <person name="Sun C."/>
            <person name="Zou P."/>
            <person name="Liu Y."/>
            <person name="Dai S."/>
            <person name="Zhou R."/>
        </authorList>
    </citation>
    <scope>NUCLEOTIDE SEQUENCE [LARGE SCALE GENOMIC DNA]</scope>
</reference>
<accession>A0ACB9QI87</accession>
<protein>
    <submittedName>
        <fullName evidence="1">Uncharacterized protein</fullName>
    </submittedName>
</protein>